<dbReference type="EMBL" id="KQ414654">
    <property type="protein sequence ID" value="KOC65909.1"/>
    <property type="molecule type" value="Genomic_DNA"/>
</dbReference>
<gene>
    <name evidence="1" type="ORF">WH47_12708</name>
</gene>
<evidence type="ECO:0000313" key="2">
    <source>
        <dbReference type="Proteomes" id="UP000053825"/>
    </source>
</evidence>
<name>A0A0L7R506_9HYME</name>
<dbReference type="AlphaFoldDB" id="A0A0L7R506"/>
<protein>
    <submittedName>
        <fullName evidence="1">Uncharacterized protein</fullName>
    </submittedName>
</protein>
<keyword evidence="2" id="KW-1185">Reference proteome</keyword>
<reference evidence="1 2" key="1">
    <citation type="submission" date="2015-07" db="EMBL/GenBank/DDBJ databases">
        <title>The genome of Habropoda laboriosa.</title>
        <authorList>
            <person name="Pan H."/>
            <person name="Kapheim K."/>
        </authorList>
    </citation>
    <scope>NUCLEOTIDE SEQUENCE [LARGE SCALE GENOMIC DNA]</scope>
    <source>
        <strain evidence="1">0110345459</strain>
    </source>
</reference>
<feature type="non-terminal residue" evidence="1">
    <location>
        <position position="1"/>
    </location>
</feature>
<evidence type="ECO:0000313" key="1">
    <source>
        <dbReference type="EMBL" id="KOC65909.1"/>
    </source>
</evidence>
<sequence>ISPVSCTSQSDHVYSSSVIEETISFLSSPPSGDGLSVAAPKIGTTLANAFNVADTR</sequence>
<accession>A0A0L7R506</accession>
<dbReference type="Proteomes" id="UP000053825">
    <property type="component" value="Unassembled WGS sequence"/>
</dbReference>
<proteinExistence type="predicted"/>
<organism evidence="1 2">
    <name type="scientific">Habropoda laboriosa</name>
    <dbReference type="NCBI Taxonomy" id="597456"/>
    <lineage>
        <taxon>Eukaryota</taxon>
        <taxon>Metazoa</taxon>
        <taxon>Ecdysozoa</taxon>
        <taxon>Arthropoda</taxon>
        <taxon>Hexapoda</taxon>
        <taxon>Insecta</taxon>
        <taxon>Pterygota</taxon>
        <taxon>Neoptera</taxon>
        <taxon>Endopterygota</taxon>
        <taxon>Hymenoptera</taxon>
        <taxon>Apocrita</taxon>
        <taxon>Aculeata</taxon>
        <taxon>Apoidea</taxon>
        <taxon>Anthophila</taxon>
        <taxon>Apidae</taxon>
        <taxon>Habropoda</taxon>
    </lineage>
</organism>